<feature type="domain" description="Aldehyde dehydrogenase" evidence="5">
    <location>
        <begin position="22"/>
        <end position="242"/>
    </location>
</feature>
<dbReference type="Gene3D" id="3.40.605.10">
    <property type="entry name" value="Aldehyde Dehydrogenase, Chain A, domain 1"/>
    <property type="match status" value="1"/>
</dbReference>
<dbReference type="GO" id="GO:0005737">
    <property type="term" value="C:cytoplasm"/>
    <property type="evidence" value="ECO:0007669"/>
    <property type="project" value="TreeGrafter"/>
</dbReference>
<dbReference type="PANTHER" id="PTHR43570:SF16">
    <property type="entry name" value="ALDEHYDE DEHYDROGENASE TYPE III, ISOFORM Q"/>
    <property type="match status" value="1"/>
</dbReference>
<keyword evidence="7" id="KW-1185">Reference proteome</keyword>
<gene>
    <name evidence="6" type="ORF">EVG20_g9533</name>
</gene>
<evidence type="ECO:0000256" key="4">
    <source>
        <dbReference type="RuleBase" id="RU003345"/>
    </source>
</evidence>
<dbReference type="PANTHER" id="PTHR43570">
    <property type="entry name" value="ALDEHYDE DEHYDROGENASE"/>
    <property type="match status" value="1"/>
</dbReference>
<keyword evidence="2 4" id="KW-0560">Oxidoreductase</keyword>
<dbReference type="Proteomes" id="UP000298327">
    <property type="component" value="Unassembled WGS sequence"/>
</dbReference>
<organism evidence="6 7">
    <name type="scientific">Dentipellis fragilis</name>
    <dbReference type="NCBI Taxonomy" id="205917"/>
    <lineage>
        <taxon>Eukaryota</taxon>
        <taxon>Fungi</taxon>
        <taxon>Dikarya</taxon>
        <taxon>Basidiomycota</taxon>
        <taxon>Agaricomycotina</taxon>
        <taxon>Agaricomycetes</taxon>
        <taxon>Russulales</taxon>
        <taxon>Hericiaceae</taxon>
        <taxon>Dentipellis</taxon>
    </lineage>
</organism>
<proteinExistence type="inferred from homology"/>
<feature type="non-terminal residue" evidence="6">
    <location>
        <position position="312"/>
    </location>
</feature>
<protein>
    <recommendedName>
        <fullName evidence="5">Aldehyde dehydrogenase domain-containing protein</fullName>
    </recommendedName>
</protein>
<dbReference type="GO" id="GO:0006081">
    <property type="term" value="P:aldehyde metabolic process"/>
    <property type="evidence" value="ECO:0007669"/>
    <property type="project" value="InterPro"/>
</dbReference>
<dbReference type="OrthoDB" id="440325at2759"/>
<dbReference type="EMBL" id="SEOQ01000978">
    <property type="protein sequence ID" value="TFY54872.1"/>
    <property type="molecule type" value="Genomic_DNA"/>
</dbReference>
<dbReference type="InterPro" id="IPR016161">
    <property type="entry name" value="Ald_DH/histidinol_DH"/>
</dbReference>
<evidence type="ECO:0000256" key="1">
    <source>
        <dbReference type="ARBA" id="ARBA00009986"/>
    </source>
</evidence>
<dbReference type="InterPro" id="IPR029510">
    <property type="entry name" value="Ald_DH_CS_GLU"/>
</dbReference>
<comment type="caution">
    <text evidence="6">The sequence shown here is derived from an EMBL/GenBank/DDBJ whole genome shotgun (WGS) entry which is preliminary data.</text>
</comment>
<dbReference type="InterPro" id="IPR016162">
    <property type="entry name" value="Ald_DH_N"/>
</dbReference>
<reference evidence="6 7" key="1">
    <citation type="submission" date="2019-02" db="EMBL/GenBank/DDBJ databases">
        <title>Genome sequencing of the rare red list fungi Dentipellis fragilis.</title>
        <authorList>
            <person name="Buettner E."/>
            <person name="Kellner H."/>
        </authorList>
    </citation>
    <scope>NUCLEOTIDE SEQUENCE [LARGE SCALE GENOMIC DNA]</scope>
    <source>
        <strain evidence="6 7">DSM 105465</strain>
    </source>
</reference>
<dbReference type="Pfam" id="PF00171">
    <property type="entry name" value="Aldedh"/>
    <property type="match status" value="1"/>
</dbReference>
<evidence type="ECO:0000256" key="2">
    <source>
        <dbReference type="ARBA" id="ARBA00023002"/>
    </source>
</evidence>
<evidence type="ECO:0000256" key="3">
    <source>
        <dbReference type="PROSITE-ProRule" id="PRU10007"/>
    </source>
</evidence>
<dbReference type="GO" id="GO:0004029">
    <property type="term" value="F:aldehyde dehydrogenase (NAD+) activity"/>
    <property type="evidence" value="ECO:0007669"/>
    <property type="project" value="TreeGrafter"/>
</dbReference>
<dbReference type="InterPro" id="IPR016163">
    <property type="entry name" value="Ald_DH_C"/>
</dbReference>
<dbReference type="FunFam" id="3.40.605.10:FF:000004">
    <property type="entry name" value="Aldehyde dehydrogenase"/>
    <property type="match status" value="1"/>
</dbReference>
<dbReference type="InterPro" id="IPR015590">
    <property type="entry name" value="Aldehyde_DH_dom"/>
</dbReference>
<evidence type="ECO:0000313" key="7">
    <source>
        <dbReference type="Proteomes" id="UP000298327"/>
    </source>
</evidence>
<comment type="similarity">
    <text evidence="1 4">Belongs to the aldehyde dehydrogenase family.</text>
</comment>
<evidence type="ECO:0000259" key="5">
    <source>
        <dbReference type="Pfam" id="PF00171"/>
    </source>
</evidence>
<feature type="active site" evidence="3">
    <location>
        <position position="219"/>
    </location>
</feature>
<dbReference type="InterPro" id="IPR012394">
    <property type="entry name" value="Aldehyde_DH_NAD(P)"/>
</dbReference>
<dbReference type="AlphaFoldDB" id="A0A4Y9XYJ7"/>
<dbReference type="SUPFAM" id="SSF53720">
    <property type="entry name" value="ALDH-like"/>
    <property type="match status" value="1"/>
</dbReference>
<accession>A0A4Y9XYJ7</accession>
<name>A0A4Y9XYJ7_9AGAM</name>
<evidence type="ECO:0000313" key="6">
    <source>
        <dbReference type="EMBL" id="TFY54872.1"/>
    </source>
</evidence>
<dbReference type="STRING" id="205917.A0A4Y9XYJ7"/>
<sequence>MSPFQPTPISALPEIYETLQKSFRSGLARPLAWRKHQLHQLARMAQENKDAFVTALKADLNKPALETLLGEVGPIIERSIKSAEQLDEWAKPEPVQVKAAWQQSWGSTLYKTPVGVVLVIAPWNYPMVLSLQPLIGAIAAGCTAVVKPSEISSHYSQLLAELFPKYLDPSAYRVINGGVEETTEVLKLKWDHIFYTGNGRVARIIAAAAAKHLTPITLELGGKSPVVVDPNYDLKIAAKRTFAQDAFVEALKEVYSQFYPDGPLKSESLGYIVNQYHYDRLQSMLARTKGEVVLGGETDGKRAITPTIIKNV</sequence>
<dbReference type="PROSITE" id="PS00687">
    <property type="entry name" value="ALDEHYDE_DEHYDR_GLU"/>
    <property type="match status" value="1"/>
</dbReference>
<dbReference type="Gene3D" id="3.40.309.10">
    <property type="entry name" value="Aldehyde Dehydrogenase, Chain A, domain 2"/>
    <property type="match status" value="2"/>
</dbReference>